<dbReference type="AlphaFoldDB" id="A0AAN7YQF0"/>
<sequence>MLFKSIISLSNKTSSTSSKSLLFNELNLNSLTLSCNSVTNKSST</sequence>
<protein>
    <submittedName>
        <fullName evidence="1">Uncharacterized protein</fullName>
    </submittedName>
</protein>
<evidence type="ECO:0000313" key="1">
    <source>
        <dbReference type="EMBL" id="KAK5577891.1"/>
    </source>
</evidence>
<reference evidence="1 2" key="1">
    <citation type="submission" date="2023-11" db="EMBL/GenBank/DDBJ databases">
        <title>Dfirmibasis_genome.</title>
        <authorList>
            <person name="Edelbroek B."/>
            <person name="Kjellin J."/>
            <person name="Jerlstrom-Hultqvist J."/>
            <person name="Soderbom F."/>
        </authorList>
    </citation>
    <scope>NUCLEOTIDE SEQUENCE [LARGE SCALE GENOMIC DNA]</scope>
    <source>
        <strain evidence="1 2">TNS-C-14</strain>
    </source>
</reference>
<dbReference type="EMBL" id="JAVFKY010000004">
    <property type="protein sequence ID" value="KAK5577891.1"/>
    <property type="molecule type" value="Genomic_DNA"/>
</dbReference>
<accession>A0AAN7YQF0</accession>
<comment type="caution">
    <text evidence="1">The sequence shown here is derived from an EMBL/GenBank/DDBJ whole genome shotgun (WGS) entry which is preliminary data.</text>
</comment>
<keyword evidence="2" id="KW-1185">Reference proteome</keyword>
<gene>
    <name evidence="1" type="ORF">RB653_002839</name>
</gene>
<dbReference type="Proteomes" id="UP001344447">
    <property type="component" value="Unassembled WGS sequence"/>
</dbReference>
<evidence type="ECO:0000313" key="2">
    <source>
        <dbReference type="Proteomes" id="UP001344447"/>
    </source>
</evidence>
<name>A0AAN7YQF0_9MYCE</name>
<organism evidence="1 2">
    <name type="scientific">Dictyostelium firmibasis</name>
    <dbReference type="NCBI Taxonomy" id="79012"/>
    <lineage>
        <taxon>Eukaryota</taxon>
        <taxon>Amoebozoa</taxon>
        <taxon>Evosea</taxon>
        <taxon>Eumycetozoa</taxon>
        <taxon>Dictyostelia</taxon>
        <taxon>Dictyosteliales</taxon>
        <taxon>Dictyosteliaceae</taxon>
        <taxon>Dictyostelium</taxon>
    </lineage>
</organism>
<proteinExistence type="predicted"/>
<feature type="non-terminal residue" evidence="1">
    <location>
        <position position="44"/>
    </location>
</feature>